<dbReference type="GO" id="GO:0015379">
    <property type="term" value="F:potassium:chloride symporter activity"/>
    <property type="evidence" value="ECO:0007669"/>
    <property type="project" value="TreeGrafter"/>
</dbReference>
<dbReference type="GO" id="GO:0005886">
    <property type="term" value="C:plasma membrane"/>
    <property type="evidence" value="ECO:0007669"/>
    <property type="project" value="TreeGrafter"/>
</dbReference>
<proteinExistence type="predicted"/>
<reference evidence="6 7" key="1">
    <citation type="journal article" date="2015" name="Parasit. Vectors">
        <title>Draft genome of the scabies mite.</title>
        <authorList>
            <person name="Rider S.D.Jr."/>
            <person name="Morgan M.S."/>
            <person name="Arlian L.G."/>
        </authorList>
    </citation>
    <scope>NUCLEOTIDE SEQUENCE [LARGE SCALE GENOMIC DNA]</scope>
    <source>
        <strain evidence="6">Arlian Lab</strain>
    </source>
</reference>
<comment type="caution">
    <text evidence="6">The sequence shown here is derived from an EMBL/GenBank/DDBJ whole genome shotgun (WGS) entry which is preliminary data.</text>
</comment>
<accession>A0A131ZUU2</accession>
<evidence type="ECO:0000256" key="3">
    <source>
        <dbReference type="ARBA" id="ARBA00022989"/>
    </source>
</evidence>
<evidence type="ECO:0000313" key="7">
    <source>
        <dbReference type="Proteomes" id="UP000616769"/>
    </source>
</evidence>
<dbReference type="InterPro" id="IPR004841">
    <property type="entry name" value="AA-permease/SLC12A_dom"/>
</dbReference>
<dbReference type="GO" id="GO:0045202">
    <property type="term" value="C:synapse"/>
    <property type="evidence" value="ECO:0007669"/>
    <property type="project" value="GOC"/>
</dbReference>
<dbReference type="PANTHER" id="PTHR11827">
    <property type="entry name" value="SOLUTE CARRIER FAMILY 12, CATION COTRANSPORTERS"/>
    <property type="match status" value="1"/>
</dbReference>
<keyword evidence="2" id="KW-0812">Transmembrane</keyword>
<dbReference type="GO" id="GO:1990573">
    <property type="term" value="P:potassium ion import across plasma membrane"/>
    <property type="evidence" value="ECO:0007669"/>
    <property type="project" value="TreeGrafter"/>
</dbReference>
<evidence type="ECO:0000259" key="5">
    <source>
        <dbReference type="Pfam" id="PF00324"/>
    </source>
</evidence>
<dbReference type="GO" id="GO:0055064">
    <property type="term" value="P:chloride ion homeostasis"/>
    <property type="evidence" value="ECO:0007669"/>
    <property type="project" value="TreeGrafter"/>
</dbReference>
<dbReference type="PANTHER" id="PTHR11827:SF73">
    <property type="entry name" value="KAZACHOC, ISOFORM G"/>
    <property type="match status" value="1"/>
</dbReference>
<evidence type="ECO:0000313" key="6">
    <source>
        <dbReference type="EMBL" id="KPM02514.1"/>
    </source>
</evidence>
<evidence type="ECO:0000256" key="1">
    <source>
        <dbReference type="ARBA" id="ARBA00004141"/>
    </source>
</evidence>
<keyword evidence="3" id="KW-1133">Transmembrane helix</keyword>
<dbReference type="VEuPathDB" id="VectorBase:SSCA005601"/>
<feature type="domain" description="Amino acid permease/ SLC12A" evidence="5">
    <location>
        <begin position="1"/>
        <end position="91"/>
    </location>
</feature>
<dbReference type="GO" id="GO:0007268">
    <property type="term" value="P:chemical synaptic transmission"/>
    <property type="evidence" value="ECO:0007669"/>
    <property type="project" value="TreeGrafter"/>
</dbReference>
<organism evidence="6 7">
    <name type="scientific">Sarcoptes scabiei</name>
    <name type="common">Itch mite</name>
    <name type="synonym">Acarus scabiei</name>
    <dbReference type="NCBI Taxonomy" id="52283"/>
    <lineage>
        <taxon>Eukaryota</taxon>
        <taxon>Metazoa</taxon>
        <taxon>Ecdysozoa</taxon>
        <taxon>Arthropoda</taxon>
        <taxon>Chelicerata</taxon>
        <taxon>Arachnida</taxon>
        <taxon>Acari</taxon>
        <taxon>Acariformes</taxon>
        <taxon>Sarcoptiformes</taxon>
        <taxon>Astigmata</taxon>
        <taxon>Psoroptidia</taxon>
        <taxon>Sarcoptoidea</taxon>
        <taxon>Sarcoptidae</taxon>
        <taxon>Sarcoptinae</taxon>
        <taxon>Sarcoptes</taxon>
    </lineage>
</organism>
<dbReference type="GO" id="GO:0055075">
    <property type="term" value="P:potassium ion homeostasis"/>
    <property type="evidence" value="ECO:0007669"/>
    <property type="project" value="TreeGrafter"/>
</dbReference>
<gene>
    <name evidence="6" type="ORF">QR98_0009290</name>
</gene>
<evidence type="ECO:0000256" key="4">
    <source>
        <dbReference type="ARBA" id="ARBA00023136"/>
    </source>
</evidence>
<dbReference type="GO" id="GO:0006884">
    <property type="term" value="P:cell volume homeostasis"/>
    <property type="evidence" value="ECO:0007669"/>
    <property type="project" value="TreeGrafter"/>
</dbReference>
<dbReference type="EMBL" id="JXLN01002127">
    <property type="protein sequence ID" value="KPM02514.1"/>
    <property type="molecule type" value="Genomic_DNA"/>
</dbReference>
<keyword evidence="4" id="KW-0472">Membrane</keyword>
<dbReference type="Pfam" id="PF00324">
    <property type="entry name" value="AA_permease"/>
    <property type="match status" value="1"/>
</dbReference>
<name>A0A131ZUU2_SARSC</name>
<evidence type="ECO:0000256" key="2">
    <source>
        <dbReference type="ARBA" id="ARBA00022692"/>
    </source>
</evidence>
<dbReference type="OrthoDB" id="2020542at2759"/>
<sequence length="107" mass="11496">MISRNLGPEFGGAVGVLFFLGTCVAGAIALFGDFEADKSILYHNIRVYGTIFLIIIGILVFIGVRFVSKFAPIALVCVLASILSVYLGIFVNYNGQSESLLYGLIVN</sequence>
<dbReference type="Proteomes" id="UP000616769">
    <property type="component" value="Unassembled WGS sequence"/>
</dbReference>
<dbReference type="InterPro" id="IPR004842">
    <property type="entry name" value="SLC12A_fam"/>
</dbReference>
<dbReference type="AlphaFoldDB" id="A0A131ZUU2"/>
<protein>
    <submittedName>
        <fullName evidence="6">Solute carrier family 12-like protein 1</fullName>
    </submittedName>
</protein>
<comment type="subcellular location">
    <subcellularLocation>
        <location evidence="1">Membrane</location>
        <topology evidence="1">Multi-pass membrane protein</topology>
    </subcellularLocation>
</comment>
<dbReference type="Gene3D" id="1.20.1740.10">
    <property type="entry name" value="Amino acid/polyamine transporter I"/>
    <property type="match status" value="1"/>
</dbReference>